<dbReference type="OrthoDB" id="7851370at2"/>
<dbReference type="PROSITE" id="PS51257">
    <property type="entry name" value="PROKAR_LIPOPROTEIN"/>
    <property type="match status" value="1"/>
</dbReference>
<organism evidence="2 3">
    <name type="scientific">Roseovarius atlanticus</name>
    <dbReference type="NCBI Taxonomy" id="1641875"/>
    <lineage>
        <taxon>Bacteria</taxon>
        <taxon>Pseudomonadati</taxon>
        <taxon>Pseudomonadota</taxon>
        <taxon>Alphaproteobacteria</taxon>
        <taxon>Rhodobacterales</taxon>
        <taxon>Roseobacteraceae</taxon>
        <taxon>Roseovarius</taxon>
    </lineage>
</organism>
<comment type="caution">
    <text evidence="2">The sequence shown here is derived from an EMBL/GenBank/DDBJ whole genome shotgun (WGS) entry which is preliminary data.</text>
</comment>
<keyword evidence="1" id="KW-0732">Signal</keyword>
<sequence>MNRFVASLVLPAFLLACGGGSNPFDPDPTAPDPTVPDEDNPVTDAGIPTALAGDVGRISFNATAGTMTVTGLTQDGTPVPLTYRRRPGLDRNGYQAYTYQDDPLDRHVTAYAAEANNGSGVRGGIAVSGGPRNRFFGGGFYERDGAYSPGTGQVSYAGNYVGVTNGNGSSEDLAPVPGTTPGQLRPSQAAEVTGRVFLNADFADGAVEGNVINRQIVDGGIALPSLVLINTPIDSEGTFLGSVEYESSEFPGENVVGQTIGSYGGIFGGTNASGVAGIVRLEEFDGPNDVVLGADSEEEYGVFVLDQCGQPVQDTVGCAGTNP</sequence>
<dbReference type="SUPFAM" id="SSF56925">
    <property type="entry name" value="OMPA-like"/>
    <property type="match status" value="1"/>
</dbReference>
<protein>
    <recommendedName>
        <fullName evidence="4">Thymidylate synthase</fullName>
    </recommendedName>
</protein>
<accession>A0A0T5P0P7</accession>
<evidence type="ECO:0000313" key="2">
    <source>
        <dbReference type="EMBL" id="KRS14702.1"/>
    </source>
</evidence>
<dbReference type="STRING" id="1641875.XM53_03110"/>
<evidence type="ECO:0008006" key="4">
    <source>
        <dbReference type="Google" id="ProtNLM"/>
    </source>
</evidence>
<dbReference type="Proteomes" id="UP000051295">
    <property type="component" value="Unassembled WGS sequence"/>
</dbReference>
<proteinExistence type="predicted"/>
<keyword evidence="3" id="KW-1185">Reference proteome</keyword>
<dbReference type="RefSeq" id="WP_057790125.1">
    <property type="nucleotide sequence ID" value="NZ_LAXJ01000002.1"/>
</dbReference>
<reference evidence="2 3" key="1">
    <citation type="submission" date="2015-04" db="EMBL/GenBank/DDBJ databases">
        <title>The draft genome sequence of Roseovarius sp.R12b.</title>
        <authorList>
            <person name="Li G."/>
            <person name="Lai Q."/>
            <person name="Shao Z."/>
            <person name="Yan P."/>
        </authorList>
    </citation>
    <scope>NUCLEOTIDE SEQUENCE [LARGE SCALE GENOMIC DNA]</scope>
    <source>
        <strain evidence="2 3">R12B</strain>
    </source>
</reference>
<dbReference type="InterPro" id="IPR011250">
    <property type="entry name" value="OMP/PagP_B-barrel"/>
</dbReference>
<gene>
    <name evidence="2" type="ORF">XM53_03110</name>
</gene>
<feature type="chain" id="PRO_5006664117" description="Thymidylate synthase" evidence="1">
    <location>
        <begin position="24"/>
        <end position="323"/>
    </location>
</feature>
<evidence type="ECO:0000313" key="3">
    <source>
        <dbReference type="Proteomes" id="UP000051295"/>
    </source>
</evidence>
<dbReference type="AlphaFoldDB" id="A0A0T5P0P7"/>
<feature type="signal peptide" evidence="1">
    <location>
        <begin position="1"/>
        <end position="23"/>
    </location>
</feature>
<dbReference type="Gene3D" id="2.40.160.90">
    <property type="match status" value="1"/>
</dbReference>
<evidence type="ECO:0000256" key="1">
    <source>
        <dbReference type="SAM" id="SignalP"/>
    </source>
</evidence>
<dbReference type="EMBL" id="LAXJ01000002">
    <property type="protein sequence ID" value="KRS14702.1"/>
    <property type="molecule type" value="Genomic_DNA"/>
</dbReference>
<name>A0A0T5P0P7_9RHOB</name>
<dbReference type="PATRIC" id="fig|1641875.4.peg.1723"/>